<dbReference type="Proteomes" id="UP000005496">
    <property type="component" value="Unassembled WGS sequence"/>
</dbReference>
<feature type="compositionally biased region" description="Basic and acidic residues" evidence="13">
    <location>
        <begin position="456"/>
        <end position="468"/>
    </location>
</feature>
<dbReference type="SUPFAM" id="SSF50341">
    <property type="entry name" value="CheW-like"/>
    <property type="match status" value="1"/>
</dbReference>
<proteinExistence type="predicted"/>
<evidence type="ECO:0000256" key="9">
    <source>
        <dbReference type="ARBA" id="ARBA00022840"/>
    </source>
</evidence>
<dbReference type="InterPro" id="IPR051315">
    <property type="entry name" value="Bact_Chemotaxis_CheA"/>
</dbReference>
<gene>
    <name evidence="17" type="ORF">Dthio_PD2509</name>
</gene>
<feature type="modified residue" description="Phosphohistidine" evidence="12">
    <location>
        <position position="50"/>
    </location>
</feature>
<evidence type="ECO:0000256" key="6">
    <source>
        <dbReference type="ARBA" id="ARBA00022679"/>
    </source>
</evidence>
<dbReference type="InterPro" id="IPR008207">
    <property type="entry name" value="Sig_transdc_His_kin_Hpt_dom"/>
</dbReference>
<keyword evidence="7" id="KW-0547">Nucleotide-binding</keyword>
<dbReference type="RefSeq" id="WP_008870429.1">
    <property type="nucleotide sequence ID" value="NZ_ACJN02000002.1"/>
</dbReference>
<dbReference type="Pfam" id="PF01627">
    <property type="entry name" value="Hpt"/>
    <property type="match status" value="2"/>
</dbReference>
<dbReference type="PROSITE" id="PS50851">
    <property type="entry name" value="CHEW"/>
    <property type="match status" value="1"/>
</dbReference>
<feature type="modified residue" description="Phosphohistidine" evidence="12">
    <location>
        <position position="211"/>
    </location>
</feature>
<dbReference type="PROSITE" id="PS50894">
    <property type="entry name" value="HPT"/>
    <property type="match status" value="3"/>
</dbReference>
<dbReference type="FunFam" id="3.30.565.10:FF:000016">
    <property type="entry name" value="Chemotaxis protein CheA, putative"/>
    <property type="match status" value="1"/>
</dbReference>
<feature type="domain" description="HPt" evidence="16">
    <location>
        <begin position="3"/>
        <end position="107"/>
    </location>
</feature>
<evidence type="ECO:0000259" key="15">
    <source>
        <dbReference type="PROSITE" id="PS50851"/>
    </source>
</evidence>
<dbReference type="GO" id="GO:0005524">
    <property type="term" value="F:ATP binding"/>
    <property type="evidence" value="ECO:0007669"/>
    <property type="project" value="UniProtKB-KW"/>
</dbReference>
<comment type="caution">
    <text evidence="12">Lacks conserved residue(s) required for the propagation of feature annotation.</text>
</comment>
<keyword evidence="9" id="KW-0067">ATP-binding</keyword>
<dbReference type="Gene3D" id="3.30.565.10">
    <property type="entry name" value="Histidine kinase-like ATPase, C-terminal domain"/>
    <property type="match status" value="1"/>
</dbReference>
<dbReference type="CDD" id="cd16916">
    <property type="entry name" value="HATPase_CheA-like"/>
    <property type="match status" value="1"/>
</dbReference>
<evidence type="ECO:0000256" key="2">
    <source>
        <dbReference type="ARBA" id="ARBA00012438"/>
    </source>
</evidence>
<dbReference type="Gene3D" id="1.10.287.560">
    <property type="entry name" value="Histidine kinase CheA-like, homodimeric domain"/>
    <property type="match status" value="1"/>
</dbReference>
<dbReference type="SUPFAM" id="SSF47384">
    <property type="entry name" value="Homodimeric domain of signal transducing histidine kinase"/>
    <property type="match status" value="1"/>
</dbReference>
<keyword evidence="4" id="KW-0145">Chemotaxis</keyword>
<evidence type="ECO:0000256" key="8">
    <source>
        <dbReference type="ARBA" id="ARBA00022777"/>
    </source>
</evidence>
<dbReference type="CDD" id="cd00088">
    <property type="entry name" value="HPT"/>
    <property type="match status" value="2"/>
</dbReference>
<dbReference type="EMBL" id="ACJN02000002">
    <property type="protein sequence ID" value="EFI35115.1"/>
    <property type="molecule type" value="Genomic_DNA"/>
</dbReference>
<dbReference type="Pfam" id="PF02518">
    <property type="entry name" value="HATPase_c"/>
    <property type="match status" value="1"/>
</dbReference>
<keyword evidence="18" id="KW-1185">Reference proteome</keyword>
<evidence type="ECO:0000256" key="7">
    <source>
        <dbReference type="ARBA" id="ARBA00022741"/>
    </source>
</evidence>
<dbReference type="PANTHER" id="PTHR43395">
    <property type="entry name" value="SENSOR HISTIDINE KINASE CHEA"/>
    <property type="match status" value="1"/>
</dbReference>
<evidence type="ECO:0000256" key="5">
    <source>
        <dbReference type="ARBA" id="ARBA00022553"/>
    </source>
</evidence>
<protein>
    <recommendedName>
        <fullName evidence="3">Chemotaxis protein CheA</fullName>
        <ecNumber evidence="2">2.7.13.3</ecNumber>
    </recommendedName>
</protein>
<comment type="catalytic activity">
    <reaction evidence="1">
        <text>ATP + protein L-histidine = ADP + protein N-phospho-L-histidine.</text>
        <dbReference type="EC" id="2.7.13.3"/>
    </reaction>
</comment>
<dbReference type="SMART" id="SM00073">
    <property type="entry name" value="HPT"/>
    <property type="match status" value="3"/>
</dbReference>
<dbReference type="Gene3D" id="2.30.30.40">
    <property type="entry name" value="SH3 Domains"/>
    <property type="match status" value="1"/>
</dbReference>
<feature type="domain" description="CheW-like" evidence="15">
    <location>
        <begin position="789"/>
        <end position="923"/>
    </location>
</feature>
<keyword evidence="10" id="KW-0902">Two-component regulatory system</keyword>
<evidence type="ECO:0000256" key="13">
    <source>
        <dbReference type="SAM" id="MobiDB-lite"/>
    </source>
</evidence>
<dbReference type="SMART" id="SM00260">
    <property type="entry name" value="CheW"/>
    <property type="match status" value="1"/>
</dbReference>
<name>D6SQT9_9BACT</name>
<dbReference type="InterPro" id="IPR036061">
    <property type="entry name" value="CheW-like_dom_sf"/>
</dbReference>
<feature type="domain" description="HPt" evidence="16">
    <location>
        <begin position="163"/>
        <end position="268"/>
    </location>
</feature>
<keyword evidence="8 17" id="KW-0418">Kinase</keyword>
<dbReference type="CDD" id="cd00731">
    <property type="entry name" value="CheA_reg"/>
    <property type="match status" value="1"/>
</dbReference>
<dbReference type="InterPro" id="IPR036890">
    <property type="entry name" value="HATPase_C_sf"/>
</dbReference>
<evidence type="ECO:0000256" key="3">
    <source>
        <dbReference type="ARBA" id="ARBA00021495"/>
    </source>
</evidence>
<dbReference type="InterPro" id="IPR037006">
    <property type="entry name" value="CheA-like_homodim_sf"/>
</dbReference>
<dbReference type="GO" id="GO:0000155">
    <property type="term" value="F:phosphorelay sensor kinase activity"/>
    <property type="evidence" value="ECO:0007669"/>
    <property type="project" value="InterPro"/>
</dbReference>
<evidence type="ECO:0000259" key="16">
    <source>
        <dbReference type="PROSITE" id="PS50894"/>
    </source>
</evidence>
<dbReference type="Gene3D" id="1.20.120.160">
    <property type="entry name" value="HPT domain"/>
    <property type="match status" value="3"/>
</dbReference>
<organism evidence="17 18">
    <name type="scientific">Desulfonatronospira thiodismutans ASO3-1</name>
    <dbReference type="NCBI Taxonomy" id="555779"/>
    <lineage>
        <taxon>Bacteria</taxon>
        <taxon>Pseudomonadati</taxon>
        <taxon>Thermodesulfobacteriota</taxon>
        <taxon>Desulfovibrionia</taxon>
        <taxon>Desulfovibrionales</taxon>
        <taxon>Desulfonatronovibrionaceae</taxon>
        <taxon>Desulfonatronospira</taxon>
    </lineage>
</organism>
<feature type="compositionally biased region" description="Polar residues" evidence="13">
    <location>
        <begin position="523"/>
        <end position="534"/>
    </location>
</feature>
<dbReference type="InterPro" id="IPR002545">
    <property type="entry name" value="CheW-lke_dom"/>
</dbReference>
<dbReference type="SMART" id="SM00387">
    <property type="entry name" value="HATPase_c"/>
    <property type="match status" value="1"/>
</dbReference>
<dbReference type="SMART" id="SM01231">
    <property type="entry name" value="H-kinase_dim"/>
    <property type="match status" value="1"/>
</dbReference>
<dbReference type="EC" id="2.7.13.3" evidence="2"/>
<evidence type="ECO:0000256" key="4">
    <source>
        <dbReference type="ARBA" id="ARBA00022500"/>
    </source>
</evidence>
<dbReference type="GO" id="GO:0006935">
    <property type="term" value="P:chemotaxis"/>
    <property type="evidence" value="ECO:0007669"/>
    <property type="project" value="UniProtKB-KW"/>
</dbReference>
<comment type="function">
    <text evidence="11">Involved in the transmission of sensory signals from the chemoreceptors to the flagellar motors. CheA is autophosphorylated; it can transfer its phosphate group to either CheB or CheY.</text>
</comment>
<dbReference type="eggNOG" id="COG0643">
    <property type="taxonomic scope" value="Bacteria"/>
</dbReference>
<dbReference type="SUPFAM" id="SSF47226">
    <property type="entry name" value="Histidine-containing phosphotransfer domain, HPT domain"/>
    <property type="match status" value="3"/>
</dbReference>
<dbReference type="PRINTS" id="PR00344">
    <property type="entry name" value="BCTRLSENSOR"/>
</dbReference>
<evidence type="ECO:0000256" key="11">
    <source>
        <dbReference type="ARBA" id="ARBA00035100"/>
    </source>
</evidence>
<comment type="caution">
    <text evidence="17">The sequence shown here is derived from an EMBL/GenBank/DDBJ whole genome shotgun (WGS) entry which is preliminary data.</text>
</comment>
<dbReference type="InterPro" id="IPR036641">
    <property type="entry name" value="HPT_dom_sf"/>
</dbReference>
<keyword evidence="6" id="KW-0808">Transferase</keyword>
<keyword evidence="5 12" id="KW-0597">Phosphoprotein</keyword>
<feature type="region of interest" description="Disordered" evidence="13">
    <location>
        <begin position="443"/>
        <end position="535"/>
    </location>
</feature>
<dbReference type="InterPro" id="IPR003594">
    <property type="entry name" value="HATPase_dom"/>
</dbReference>
<evidence type="ECO:0000313" key="18">
    <source>
        <dbReference type="Proteomes" id="UP000005496"/>
    </source>
</evidence>
<reference evidence="17" key="1">
    <citation type="submission" date="2010-05" db="EMBL/GenBank/DDBJ databases">
        <title>The draft genome of Desulfonatronospira thiodismutans ASO3-1.</title>
        <authorList>
            <consortium name="US DOE Joint Genome Institute (JGI-PGF)"/>
            <person name="Lucas S."/>
            <person name="Copeland A."/>
            <person name="Lapidus A."/>
            <person name="Cheng J.-F."/>
            <person name="Bruce D."/>
            <person name="Goodwin L."/>
            <person name="Pitluck S."/>
            <person name="Chertkov O."/>
            <person name="Brettin T."/>
            <person name="Detter J.C."/>
            <person name="Han C."/>
            <person name="Land M.L."/>
            <person name="Hauser L."/>
            <person name="Kyrpides N."/>
            <person name="Mikhailova N."/>
            <person name="Muyzer G."/>
            <person name="Woyke T."/>
        </authorList>
    </citation>
    <scope>NUCLEOTIDE SEQUENCE [LARGE SCALE GENOMIC DNA]</scope>
    <source>
        <strain evidence="17">ASO3-1</strain>
    </source>
</reference>
<feature type="region of interest" description="Disordered" evidence="13">
    <location>
        <begin position="133"/>
        <end position="153"/>
    </location>
</feature>
<dbReference type="Pfam" id="PF01584">
    <property type="entry name" value="CheW"/>
    <property type="match status" value="1"/>
</dbReference>
<evidence type="ECO:0000256" key="12">
    <source>
        <dbReference type="PROSITE-ProRule" id="PRU00110"/>
    </source>
</evidence>
<evidence type="ECO:0000259" key="14">
    <source>
        <dbReference type="PROSITE" id="PS50109"/>
    </source>
</evidence>
<dbReference type="AlphaFoldDB" id="D6SQT9"/>
<accession>D6SQT9</accession>
<dbReference type="PANTHER" id="PTHR43395:SF10">
    <property type="entry name" value="CHEMOTAXIS PROTEIN CHEA"/>
    <property type="match status" value="1"/>
</dbReference>
<feature type="domain" description="HPt" evidence="16">
    <location>
        <begin position="335"/>
        <end position="445"/>
    </location>
</feature>
<evidence type="ECO:0000313" key="17">
    <source>
        <dbReference type="EMBL" id="EFI35115.1"/>
    </source>
</evidence>
<dbReference type="InterPro" id="IPR004358">
    <property type="entry name" value="Sig_transdc_His_kin-like_C"/>
</dbReference>
<dbReference type="InterPro" id="IPR004105">
    <property type="entry name" value="CheA-like_dim"/>
</dbReference>
<dbReference type="SUPFAM" id="SSF55874">
    <property type="entry name" value="ATPase domain of HSP90 chaperone/DNA topoisomerase II/histidine kinase"/>
    <property type="match status" value="1"/>
</dbReference>
<sequence>MSQDFFDPEVYSDFVVEAREHLETIEPKLLELENNPGNLSLLNDIFRPMHSLKGASGFLGLKDMNALAHKGENILDELRQGRIQANSSIMDLILEATDALRTMVDNLESMGHEGSLEVGHIIEHIDEILKNKDEQASSGAPAQEVQKEEQDFSHPAAEQNYLLNMVSLDHLSDFIEEAQENLTAINSLLLEMEKGEGSSQDRINDLFRNFHNLKGNSGIIGYIELNALAHEVETFLNTIRSGEQVLDPEAVDVLLETVDVLESLLGNIDRETGEVQPESISGITSRIKELKKRFQVHQDEEDKAKDNGAREEAENIFAQAPADNEVAGQQQGDNDPEVDPQDLQIFRQTVDQQFSNMKHALDKLEKEGTDKELVDGLYRSLVTVQNSTGYMGFEELKNYASNTANLVDQGRKTDTDFSLMHGILKQEVDILESMINRHLSGLSSTVQDLPAQPSPEPDRETSAEKPSEASRVSSDPQEEAEPFAPAMDIPEQQQAQAASQAGESAEPSGAGKSADQGAGSEPQAKSQGSTTSTIRVDHGKLDELMNLIGELIINRNRFAMLSRSLEEGQDVMEVAQQLNETTNSMARISDDLQVTIMNVRMVPVRSVFTKFPRLVRDLSRKNNKNIQLITEGEETELDKSVVELIGDPLVHLIRNAVDHGLELPQERKDRGKEEKGTVWLRAAHKGNSVVIEIEDDGKGIDPEKMKAKAVEKGIIDREEARNMEEDQAVDLIFAPGFSTAETITDVSGRGVGMDVVKNNIKSLKGNISVTSAVGQGTRFSIALPLTLAIIDALMVKVNGQVYAIPLDAVSETTKIQAGRLNEINNRKVITLRGEVLGISDLAELLELPVDQADRDELPLVIIKVGDRRMGFIVEDLLERQEVVIKSLGEYLGDQPGISGATIMGDGSVVLILDPNEIYRIATSRS</sequence>
<evidence type="ECO:0000256" key="10">
    <source>
        <dbReference type="ARBA" id="ARBA00023012"/>
    </source>
</evidence>
<feature type="domain" description="Histidine kinase" evidence="14">
    <location>
        <begin position="535"/>
        <end position="787"/>
    </location>
</feature>
<dbReference type="InterPro" id="IPR036097">
    <property type="entry name" value="HisK_dim/P_sf"/>
</dbReference>
<dbReference type="InterPro" id="IPR005467">
    <property type="entry name" value="His_kinase_dom"/>
</dbReference>
<dbReference type="Pfam" id="PF02895">
    <property type="entry name" value="H-kinase_dim"/>
    <property type="match status" value="1"/>
</dbReference>
<dbReference type="PROSITE" id="PS50109">
    <property type="entry name" value="HIS_KIN"/>
    <property type="match status" value="1"/>
</dbReference>
<feature type="region of interest" description="Disordered" evidence="13">
    <location>
        <begin position="318"/>
        <end position="339"/>
    </location>
</feature>
<feature type="compositionally biased region" description="Low complexity" evidence="13">
    <location>
        <begin position="490"/>
        <end position="511"/>
    </location>
</feature>
<dbReference type="OrthoDB" id="9803176at2"/>
<dbReference type="GO" id="GO:0005737">
    <property type="term" value="C:cytoplasm"/>
    <property type="evidence" value="ECO:0007669"/>
    <property type="project" value="InterPro"/>
</dbReference>
<evidence type="ECO:0000256" key="1">
    <source>
        <dbReference type="ARBA" id="ARBA00000085"/>
    </source>
</evidence>